<dbReference type="EMBL" id="CADCTI010000106">
    <property type="protein sequence ID" value="CAA9234245.1"/>
    <property type="molecule type" value="Genomic_DNA"/>
</dbReference>
<proteinExistence type="predicted"/>
<dbReference type="GO" id="GO:0030729">
    <property type="term" value="F:acetoacetate-CoA ligase activity"/>
    <property type="evidence" value="ECO:0007669"/>
    <property type="project" value="UniProtKB-EC"/>
</dbReference>
<organism evidence="1">
    <name type="scientific">uncultured Blastococcus sp</name>
    <dbReference type="NCBI Taxonomy" id="217144"/>
    <lineage>
        <taxon>Bacteria</taxon>
        <taxon>Bacillati</taxon>
        <taxon>Actinomycetota</taxon>
        <taxon>Actinomycetes</taxon>
        <taxon>Geodermatophilales</taxon>
        <taxon>Geodermatophilaceae</taxon>
        <taxon>Blastococcus</taxon>
        <taxon>environmental samples</taxon>
    </lineage>
</organism>
<dbReference type="EC" id="6.2.1.16" evidence="1"/>
<gene>
    <name evidence="1" type="ORF">AVDCRST_MAG57-1186</name>
</gene>
<dbReference type="AlphaFoldDB" id="A0A6J4HVQ3"/>
<protein>
    <submittedName>
        <fullName evidence="1">Acetoacetyl-CoA synthetase</fullName>
        <ecNumber evidence="1">6.2.1.16</ecNumber>
    </submittedName>
</protein>
<name>A0A6J4HVQ3_9ACTN</name>
<reference evidence="1" key="1">
    <citation type="submission" date="2020-02" db="EMBL/GenBank/DDBJ databases">
        <authorList>
            <person name="Meier V. D."/>
        </authorList>
    </citation>
    <scope>NUCLEOTIDE SEQUENCE</scope>
    <source>
        <strain evidence="1">AVDCRST_MAG57</strain>
    </source>
</reference>
<evidence type="ECO:0000313" key="1">
    <source>
        <dbReference type="EMBL" id="CAA9234245.1"/>
    </source>
</evidence>
<sequence>MSQHCATVSPVDDEDALDPVLLRRDGVPKGIVHGHGGVLLEQFTMLGRRAAPPQQARAERL</sequence>
<accession>A0A6J4HVQ3</accession>
<keyword evidence="1" id="KW-0436">Ligase</keyword>